<evidence type="ECO:0000256" key="1">
    <source>
        <dbReference type="ARBA" id="ARBA00005254"/>
    </source>
</evidence>
<organism evidence="3 4">
    <name type="scientific">Amycolatopsis sulphurea</name>
    <dbReference type="NCBI Taxonomy" id="76022"/>
    <lineage>
        <taxon>Bacteria</taxon>
        <taxon>Bacillati</taxon>
        <taxon>Actinomycetota</taxon>
        <taxon>Actinomycetes</taxon>
        <taxon>Pseudonocardiales</taxon>
        <taxon>Pseudonocardiaceae</taxon>
        <taxon>Amycolatopsis</taxon>
    </lineage>
</organism>
<name>A0A2A9FF81_9PSEU</name>
<evidence type="ECO:0000313" key="3">
    <source>
        <dbReference type="EMBL" id="PFG49593.1"/>
    </source>
</evidence>
<sequence length="159" mass="17642">MTEFATPIGDRWFEDYPLGAVYEFGEATVTEEEIVEFARQFDPQSFHVDPTAAKAGPFGGLVASGWHTCGLMMRMFAGHYLSTVASLGSPGIDELRWPRPVRPGDRLRMRATVTETRPSKSKPDRGLVRTRLELFNGEDDLVFSATAVNFFAVRPAARG</sequence>
<reference evidence="3 4" key="1">
    <citation type="submission" date="2017-10" db="EMBL/GenBank/DDBJ databases">
        <title>Sequencing the genomes of 1000 actinobacteria strains.</title>
        <authorList>
            <person name="Klenk H.-P."/>
        </authorList>
    </citation>
    <scope>NUCLEOTIDE SEQUENCE [LARGE SCALE GENOMIC DNA]</scope>
    <source>
        <strain evidence="3 4">DSM 46092</strain>
    </source>
</reference>
<gene>
    <name evidence="3" type="ORF">ATK36_4753</name>
</gene>
<dbReference type="PANTHER" id="PTHR43664">
    <property type="entry name" value="MONOAMINE OXIDASE-RELATED"/>
    <property type="match status" value="1"/>
</dbReference>
<keyword evidence="4" id="KW-1185">Reference proteome</keyword>
<protein>
    <submittedName>
        <fullName evidence="3">Acyl dehydratase</fullName>
    </submittedName>
</protein>
<dbReference type="Gene3D" id="3.10.129.10">
    <property type="entry name" value="Hotdog Thioesterase"/>
    <property type="match status" value="1"/>
</dbReference>
<dbReference type="SUPFAM" id="SSF54637">
    <property type="entry name" value="Thioesterase/thiol ester dehydrase-isomerase"/>
    <property type="match status" value="1"/>
</dbReference>
<dbReference type="CDD" id="cd03454">
    <property type="entry name" value="YdeM"/>
    <property type="match status" value="1"/>
</dbReference>
<evidence type="ECO:0000313" key="4">
    <source>
        <dbReference type="Proteomes" id="UP000243542"/>
    </source>
</evidence>
<dbReference type="EMBL" id="PDJK01000002">
    <property type="protein sequence ID" value="PFG49593.1"/>
    <property type="molecule type" value="Genomic_DNA"/>
</dbReference>
<comment type="similarity">
    <text evidence="1">Belongs to the enoyl-CoA hydratase/isomerase family.</text>
</comment>
<accession>A0A2A9FF81</accession>
<dbReference type="PANTHER" id="PTHR43664:SF1">
    <property type="entry name" value="BETA-METHYLMALYL-COA DEHYDRATASE"/>
    <property type="match status" value="1"/>
</dbReference>
<comment type="caution">
    <text evidence="3">The sequence shown here is derived from an EMBL/GenBank/DDBJ whole genome shotgun (WGS) entry which is preliminary data.</text>
</comment>
<dbReference type="InterPro" id="IPR052342">
    <property type="entry name" value="MCH/BMMD"/>
</dbReference>
<dbReference type="InterPro" id="IPR029069">
    <property type="entry name" value="HotDog_dom_sf"/>
</dbReference>
<dbReference type="RefSeq" id="WP_098513462.1">
    <property type="nucleotide sequence ID" value="NZ_JBIAKZ010000004.1"/>
</dbReference>
<proteinExistence type="inferred from homology"/>
<evidence type="ECO:0000259" key="2">
    <source>
        <dbReference type="Pfam" id="PF01575"/>
    </source>
</evidence>
<dbReference type="Proteomes" id="UP000243542">
    <property type="component" value="Unassembled WGS sequence"/>
</dbReference>
<dbReference type="AlphaFoldDB" id="A0A2A9FF81"/>
<dbReference type="InterPro" id="IPR002539">
    <property type="entry name" value="MaoC-like_dom"/>
</dbReference>
<feature type="domain" description="MaoC-like" evidence="2">
    <location>
        <begin position="19"/>
        <end position="120"/>
    </location>
</feature>
<dbReference type="Pfam" id="PF01575">
    <property type="entry name" value="MaoC_dehydratas"/>
    <property type="match status" value="1"/>
</dbReference>